<evidence type="ECO:0000259" key="11">
    <source>
        <dbReference type="PROSITE" id="PS50835"/>
    </source>
</evidence>
<evidence type="ECO:0000256" key="8">
    <source>
        <dbReference type="ARBA" id="ARBA00023170"/>
    </source>
</evidence>
<keyword evidence="13" id="KW-1185">Reference proteome</keyword>
<organism evidence="12 13">
    <name type="scientific">Triplophysa rosa</name>
    <name type="common">Cave loach</name>
    <dbReference type="NCBI Taxonomy" id="992332"/>
    <lineage>
        <taxon>Eukaryota</taxon>
        <taxon>Metazoa</taxon>
        <taxon>Chordata</taxon>
        <taxon>Craniata</taxon>
        <taxon>Vertebrata</taxon>
        <taxon>Euteleostomi</taxon>
        <taxon>Actinopterygii</taxon>
        <taxon>Neopterygii</taxon>
        <taxon>Teleostei</taxon>
        <taxon>Ostariophysi</taxon>
        <taxon>Cypriniformes</taxon>
        <taxon>Nemacheilidae</taxon>
        <taxon>Triplophysa</taxon>
    </lineage>
</organism>
<gene>
    <name evidence="12" type="ORF">IRJ41_025808</name>
</gene>
<evidence type="ECO:0000256" key="2">
    <source>
        <dbReference type="ARBA" id="ARBA00022475"/>
    </source>
</evidence>
<sequence>MNIICIIVLSGCDMVRPRSTLEVTAYSGESVVLPCSCTEPLAKPHQLKWKYVRNYKEIYPSEHIKRYKNRVTLLNQTTPGNLSLLVSSLTKEDDGDYRCSASSDQYTYIRLHVKGCDMVRPEPTLEVTAYSGESVVLPCSCTEPLAKPHQLQWKYVKNHEEIYPSEHIERYKNRVTLLKQTTPGNLSLLLSSLTKEDDGDYQCSASSDQSIYIRLHVKGCDMVRPRSTLEVTGYSGESVVLPCSCTEPLAKPHQLQWKYVKNHEEIYPSEHIERYKNRVTLLKQTTPGNLSLLVSSLTKEDDGDYQCSASSDQYTFIRLHVKGCDMVRPRSTLDVTAYSGESVVLPCSCTEPLAKHHQLQWKYGGNHEEIYPSEHIERYKNRVTLLKQTTPGNLSLLLSSLTKEDDGDYRCSILLCVAVVHLFIITIHFVSKNIQTQEHTTTQPQEKQTHHTTLYVFCVKTGLSDISTPGDAEEYPILTNEHLGLVYRLSTPAAIQNSPIDHKEYAICNMKNGFKIF</sequence>
<dbReference type="SUPFAM" id="SSF48726">
    <property type="entry name" value="Immunoglobulin"/>
    <property type="match status" value="4"/>
</dbReference>
<evidence type="ECO:0000256" key="1">
    <source>
        <dbReference type="ARBA" id="ARBA00004251"/>
    </source>
</evidence>
<dbReference type="AlphaFoldDB" id="A0A9W7WG43"/>
<dbReference type="Proteomes" id="UP001059041">
    <property type="component" value="Linkage Group LG15"/>
</dbReference>
<dbReference type="GO" id="GO:0007166">
    <property type="term" value="P:cell surface receptor signaling pathway"/>
    <property type="evidence" value="ECO:0007669"/>
    <property type="project" value="TreeGrafter"/>
</dbReference>
<dbReference type="SMART" id="SM00408">
    <property type="entry name" value="IGc2"/>
    <property type="match status" value="4"/>
</dbReference>
<feature type="domain" description="Ig-like" evidence="11">
    <location>
        <begin position="225"/>
        <end position="317"/>
    </location>
</feature>
<evidence type="ECO:0000256" key="4">
    <source>
        <dbReference type="ARBA" id="ARBA00022729"/>
    </source>
</evidence>
<dbReference type="Gene3D" id="2.60.40.10">
    <property type="entry name" value="Immunoglobulins"/>
    <property type="match status" value="4"/>
</dbReference>
<name>A0A9W7WG43_TRIRA</name>
<evidence type="ECO:0000256" key="10">
    <source>
        <dbReference type="ARBA" id="ARBA00023319"/>
    </source>
</evidence>
<dbReference type="SMART" id="SM00406">
    <property type="entry name" value="IGv"/>
    <property type="match status" value="4"/>
</dbReference>
<keyword evidence="9" id="KW-0325">Glycoprotein</keyword>
<comment type="caution">
    <text evidence="12">The sequence shown here is derived from an EMBL/GenBank/DDBJ whole genome shotgun (WGS) entry which is preliminary data.</text>
</comment>
<dbReference type="GO" id="GO:0009897">
    <property type="term" value="C:external side of plasma membrane"/>
    <property type="evidence" value="ECO:0007669"/>
    <property type="project" value="TreeGrafter"/>
</dbReference>
<accession>A0A9W7WG43</accession>
<dbReference type="InterPro" id="IPR003599">
    <property type="entry name" value="Ig_sub"/>
</dbReference>
<evidence type="ECO:0000256" key="6">
    <source>
        <dbReference type="ARBA" id="ARBA00023136"/>
    </source>
</evidence>
<keyword evidence="6" id="KW-0472">Membrane</keyword>
<dbReference type="GO" id="GO:0006955">
    <property type="term" value="P:immune response"/>
    <property type="evidence" value="ECO:0007669"/>
    <property type="project" value="TreeGrafter"/>
</dbReference>
<keyword evidence="2" id="KW-1003">Cell membrane</keyword>
<feature type="domain" description="Ig-like" evidence="11">
    <location>
        <begin position="121"/>
        <end position="214"/>
    </location>
</feature>
<feature type="domain" description="Ig-like" evidence="11">
    <location>
        <begin position="329"/>
        <end position="413"/>
    </location>
</feature>
<feature type="domain" description="Ig-like" evidence="11">
    <location>
        <begin position="17"/>
        <end position="109"/>
    </location>
</feature>
<keyword evidence="4" id="KW-0732">Signal</keyword>
<evidence type="ECO:0000256" key="3">
    <source>
        <dbReference type="ARBA" id="ARBA00022692"/>
    </source>
</evidence>
<proteinExistence type="predicted"/>
<dbReference type="InterPro" id="IPR036179">
    <property type="entry name" value="Ig-like_dom_sf"/>
</dbReference>
<comment type="subcellular location">
    <subcellularLocation>
        <location evidence="1">Cell membrane</location>
        <topology evidence="1">Single-pass type I membrane protein</topology>
    </subcellularLocation>
</comment>
<evidence type="ECO:0000256" key="7">
    <source>
        <dbReference type="ARBA" id="ARBA00023157"/>
    </source>
</evidence>
<dbReference type="PANTHER" id="PTHR25466">
    <property type="entry name" value="T-LYMPHOCYTE ACTIVATION ANTIGEN"/>
    <property type="match status" value="1"/>
</dbReference>
<dbReference type="PANTHER" id="PTHR25466:SF14">
    <property type="entry name" value="BUTYROPHILIN SUBFAMILY 2 MEMBER A2-LIKE-RELATED"/>
    <property type="match status" value="1"/>
</dbReference>
<keyword evidence="8" id="KW-0675">Receptor</keyword>
<keyword evidence="7" id="KW-1015">Disulfide bond</keyword>
<dbReference type="InterPro" id="IPR013783">
    <property type="entry name" value="Ig-like_fold"/>
</dbReference>
<evidence type="ECO:0000313" key="13">
    <source>
        <dbReference type="Proteomes" id="UP001059041"/>
    </source>
</evidence>
<evidence type="ECO:0000256" key="9">
    <source>
        <dbReference type="ARBA" id="ARBA00023180"/>
    </source>
</evidence>
<evidence type="ECO:0000256" key="5">
    <source>
        <dbReference type="ARBA" id="ARBA00022989"/>
    </source>
</evidence>
<evidence type="ECO:0000313" key="12">
    <source>
        <dbReference type="EMBL" id="KAI7800282.1"/>
    </source>
</evidence>
<dbReference type="InterPro" id="IPR013106">
    <property type="entry name" value="Ig_V-set"/>
</dbReference>
<dbReference type="GO" id="GO:0042130">
    <property type="term" value="P:negative regulation of T cell proliferation"/>
    <property type="evidence" value="ECO:0007669"/>
    <property type="project" value="TreeGrafter"/>
</dbReference>
<dbReference type="InterPro" id="IPR051713">
    <property type="entry name" value="T-cell_Activation_Regulation"/>
</dbReference>
<protein>
    <recommendedName>
        <fullName evidence="11">Ig-like domain-containing protein</fullName>
    </recommendedName>
</protein>
<dbReference type="Pfam" id="PF07686">
    <property type="entry name" value="V-set"/>
    <property type="match status" value="4"/>
</dbReference>
<dbReference type="GO" id="GO:0071222">
    <property type="term" value="P:cellular response to lipopolysaccharide"/>
    <property type="evidence" value="ECO:0007669"/>
    <property type="project" value="TreeGrafter"/>
</dbReference>
<dbReference type="InterPro" id="IPR007110">
    <property type="entry name" value="Ig-like_dom"/>
</dbReference>
<dbReference type="GO" id="GO:0042102">
    <property type="term" value="P:positive regulation of T cell proliferation"/>
    <property type="evidence" value="ECO:0007669"/>
    <property type="project" value="TreeGrafter"/>
</dbReference>
<dbReference type="InterPro" id="IPR003598">
    <property type="entry name" value="Ig_sub2"/>
</dbReference>
<keyword evidence="5" id="KW-1133">Transmembrane helix</keyword>
<dbReference type="GO" id="GO:0031295">
    <property type="term" value="P:T cell costimulation"/>
    <property type="evidence" value="ECO:0007669"/>
    <property type="project" value="TreeGrafter"/>
</dbReference>
<dbReference type="SMART" id="SM00409">
    <property type="entry name" value="IG"/>
    <property type="match status" value="4"/>
</dbReference>
<dbReference type="EMBL" id="JAFHDT010000015">
    <property type="protein sequence ID" value="KAI7800282.1"/>
    <property type="molecule type" value="Genomic_DNA"/>
</dbReference>
<keyword evidence="10" id="KW-0393">Immunoglobulin domain</keyword>
<dbReference type="PROSITE" id="PS50835">
    <property type="entry name" value="IG_LIKE"/>
    <property type="match status" value="4"/>
</dbReference>
<reference evidence="12" key="1">
    <citation type="submission" date="2021-02" db="EMBL/GenBank/DDBJ databases">
        <title>Comparative genomics reveals that relaxation of natural selection precedes convergent phenotypic evolution of cavefish.</title>
        <authorList>
            <person name="Peng Z."/>
        </authorList>
    </citation>
    <scope>NUCLEOTIDE SEQUENCE</scope>
    <source>
        <tissue evidence="12">Muscle</tissue>
    </source>
</reference>
<keyword evidence="3" id="KW-0812">Transmembrane</keyword>